<feature type="transmembrane region" description="Helical" evidence="7">
    <location>
        <begin position="423"/>
        <end position="440"/>
    </location>
</feature>
<keyword evidence="10" id="KW-1185">Reference proteome</keyword>
<evidence type="ECO:0000259" key="8">
    <source>
        <dbReference type="Pfam" id="PF02163"/>
    </source>
</evidence>
<evidence type="ECO:0000256" key="4">
    <source>
        <dbReference type="ARBA" id="ARBA00022692"/>
    </source>
</evidence>
<organism evidence="9 10">
    <name type="scientific">Botrimarina hoheduenensis</name>
    <dbReference type="NCBI Taxonomy" id="2528000"/>
    <lineage>
        <taxon>Bacteria</taxon>
        <taxon>Pseudomonadati</taxon>
        <taxon>Planctomycetota</taxon>
        <taxon>Planctomycetia</taxon>
        <taxon>Pirellulales</taxon>
        <taxon>Lacipirellulaceae</taxon>
        <taxon>Botrimarina</taxon>
    </lineage>
</organism>
<dbReference type="InterPro" id="IPR008915">
    <property type="entry name" value="Peptidase_M50"/>
</dbReference>
<accession>A0A5C5VY53</accession>
<dbReference type="InterPro" id="IPR001193">
    <property type="entry name" value="MBTPS2"/>
</dbReference>
<evidence type="ECO:0000256" key="2">
    <source>
        <dbReference type="ARBA" id="ARBA00004127"/>
    </source>
</evidence>
<gene>
    <name evidence="9" type="ORF">Pla111_23050</name>
</gene>
<evidence type="ECO:0000256" key="1">
    <source>
        <dbReference type="ARBA" id="ARBA00001947"/>
    </source>
</evidence>
<keyword evidence="5 7" id="KW-1133">Transmembrane helix</keyword>
<dbReference type="Pfam" id="PF02163">
    <property type="entry name" value="Peptidase_M50"/>
    <property type="match status" value="1"/>
</dbReference>
<name>A0A5C5VY53_9BACT</name>
<protein>
    <submittedName>
        <fullName evidence="9">Peptidase family M50</fullName>
    </submittedName>
</protein>
<dbReference type="PANTHER" id="PTHR13325:SF3">
    <property type="entry name" value="MEMBRANE-BOUND TRANSCRIPTION FACTOR SITE-2 PROTEASE"/>
    <property type="match status" value="1"/>
</dbReference>
<dbReference type="GO" id="GO:0004222">
    <property type="term" value="F:metalloendopeptidase activity"/>
    <property type="evidence" value="ECO:0007669"/>
    <property type="project" value="InterPro"/>
</dbReference>
<dbReference type="Gene3D" id="2.40.30.170">
    <property type="match status" value="1"/>
</dbReference>
<dbReference type="AlphaFoldDB" id="A0A5C5VY53"/>
<comment type="similarity">
    <text evidence="3">Belongs to the peptidase M50B family.</text>
</comment>
<evidence type="ECO:0000256" key="3">
    <source>
        <dbReference type="ARBA" id="ARBA00007931"/>
    </source>
</evidence>
<feature type="transmembrane region" description="Helical" evidence="7">
    <location>
        <begin position="278"/>
        <end position="300"/>
    </location>
</feature>
<dbReference type="Proteomes" id="UP000318995">
    <property type="component" value="Unassembled WGS sequence"/>
</dbReference>
<dbReference type="GO" id="GO:0016020">
    <property type="term" value="C:membrane"/>
    <property type="evidence" value="ECO:0007669"/>
    <property type="project" value="InterPro"/>
</dbReference>
<dbReference type="RefSeq" id="WP_146574405.1">
    <property type="nucleotide sequence ID" value="NZ_SJPH01000004.1"/>
</dbReference>
<keyword evidence="4 7" id="KW-0812">Transmembrane</keyword>
<feature type="transmembrane region" description="Helical" evidence="7">
    <location>
        <begin position="152"/>
        <end position="176"/>
    </location>
</feature>
<feature type="domain" description="Peptidase M50" evidence="8">
    <location>
        <begin position="194"/>
        <end position="272"/>
    </location>
</feature>
<comment type="subcellular location">
    <subcellularLocation>
        <location evidence="2">Endomembrane system</location>
        <topology evidence="2">Multi-pass membrane protein</topology>
    </subcellularLocation>
</comment>
<evidence type="ECO:0000256" key="6">
    <source>
        <dbReference type="ARBA" id="ARBA00023136"/>
    </source>
</evidence>
<dbReference type="EMBL" id="SJPH01000004">
    <property type="protein sequence ID" value="TWT43354.1"/>
    <property type="molecule type" value="Genomic_DNA"/>
</dbReference>
<sequence>MSTASLAVEHRPLPFRCRAGLNWRASGAGRIVSDTVTGRHHELSADEAALLEWLTDRPSLRILAQRYNQRFAPRRIETAQLQLLLARLHEAGLIESTARGPTDSLWRRRQEQRSRERRWAWTRLLAFRVPMGRPAWCLEPLRPVADCLFSRLGLLIAIGCWIAGAMAITGAPARFVQELPRLAWLGQPDMAVTLLIALALIKTLHEVAHGLAATRFDVRVREAGVLFLFFTPCLYCDVSDAWRLADRRARMMIGAAGVLAEITLAALAAIVWRFAEPGLLSVLAMNTMVLASLGTLLVNLNPLVRFDGYYLLSDATETANLAERGRRAATRLLTRPFYRADTNEPPESRALACYGLASQAYLAVMLGGFLWLVISVSRTWHLEALGWMLVGVIGASVLAGPLRRLTTLLAAPRKPGRFRTGRLFFGATLAALLIGVFVAVPCPRRIDAKAIVALVEPATICVTHAGRLIETTPLGSHLVRGDVIARLENPATAQLVASARAELKARQEEVRLLESLRESDPLAAAQLPTAKAAIASARGLLDEALADSERLTLRAPRAGIVMASPLNEPSASLTSEARPDLDPSLLSPEHRGRWLELGTPLCVVADPNEVEIELFIDERVATDLAPGQRVRVALDQREGRFAIACITQIASHYDSLLFRGEKDRAGSGPQRQPWEQSSTRVARATLTADQADQASMHWGGLGRARIEAGTEPLASQLLGWLRRNFSVR</sequence>
<evidence type="ECO:0000256" key="5">
    <source>
        <dbReference type="ARBA" id="ARBA00022989"/>
    </source>
</evidence>
<evidence type="ECO:0000313" key="9">
    <source>
        <dbReference type="EMBL" id="TWT43354.1"/>
    </source>
</evidence>
<feature type="transmembrane region" description="Helical" evidence="7">
    <location>
        <begin position="384"/>
        <end position="402"/>
    </location>
</feature>
<evidence type="ECO:0000256" key="7">
    <source>
        <dbReference type="SAM" id="Phobius"/>
    </source>
</evidence>
<keyword evidence="6 7" id="KW-0472">Membrane</keyword>
<feature type="transmembrane region" description="Helical" evidence="7">
    <location>
        <begin position="351"/>
        <end position="372"/>
    </location>
</feature>
<proteinExistence type="inferred from homology"/>
<dbReference type="GO" id="GO:0012505">
    <property type="term" value="C:endomembrane system"/>
    <property type="evidence" value="ECO:0007669"/>
    <property type="project" value="UniProtKB-SubCell"/>
</dbReference>
<reference evidence="9 10" key="1">
    <citation type="submission" date="2019-02" db="EMBL/GenBank/DDBJ databases">
        <title>Deep-cultivation of Planctomycetes and their phenomic and genomic characterization uncovers novel biology.</title>
        <authorList>
            <person name="Wiegand S."/>
            <person name="Jogler M."/>
            <person name="Boedeker C."/>
            <person name="Pinto D."/>
            <person name="Vollmers J."/>
            <person name="Rivas-Marin E."/>
            <person name="Kohn T."/>
            <person name="Peeters S.H."/>
            <person name="Heuer A."/>
            <person name="Rast P."/>
            <person name="Oberbeckmann S."/>
            <person name="Bunk B."/>
            <person name="Jeske O."/>
            <person name="Meyerdierks A."/>
            <person name="Storesund J.E."/>
            <person name="Kallscheuer N."/>
            <person name="Luecker S."/>
            <person name="Lage O.M."/>
            <person name="Pohl T."/>
            <person name="Merkel B.J."/>
            <person name="Hornburger P."/>
            <person name="Mueller R.-W."/>
            <person name="Bruemmer F."/>
            <person name="Labrenz M."/>
            <person name="Spormann A.M."/>
            <person name="Op Den Camp H."/>
            <person name="Overmann J."/>
            <person name="Amann R."/>
            <person name="Jetten M.S.M."/>
            <person name="Mascher T."/>
            <person name="Medema M.H."/>
            <person name="Devos D.P."/>
            <person name="Kaster A.-K."/>
            <person name="Ovreas L."/>
            <person name="Rohde M."/>
            <person name="Galperin M.Y."/>
            <person name="Jogler C."/>
        </authorList>
    </citation>
    <scope>NUCLEOTIDE SEQUENCE [LARGE SCALE GENOMIC DNA]</scope>
    <source>
        <strain evidence="9 10">Pla111</strain>
    </source>
</reference>
<dbReference type="PANTHER" id="PTHR13325">
    <property type="entry name" value="PROTEASE M50 MEMBRANE-BOUND TRANSCRIPTION FACTOR SITE 2 PROTEASE"/>
    <property type="match status" value="1"/>
</dbReference>
<dbReference type="OrthoDB" id="225069at2"/>
<dbReference type="GO" id="GO:0031293">
    <property type="term" value="P:membrane protein intracellular domain proteolysis"/>
    <property type="evidence" value="ECO:0007669"/>
    <property type="project" value="TreeGrafter"/>
</dbReference>
<evidence type="ECO:0000313" key="10">
    <source>
        <dbReference type="Proteomes" id="UP000318995"/>
    </source>
</evidence>
<comment type="caution">
    <text evidence="9">The sequence shown here is derived from an EMBL/GenBank/DDBJ whole genome shotgun (WGS) entry which is preliminary data.</text>
</comment>
<feature type="transmembrane region" description="Helical" evidence="7">
    <location>
        <begin position="252"/>
        <end position="272"/>
    </location>
</feature>
<comment type="cofactor">
    <cofactor evidence="1">
        <name>Zn(2+)</name>
        <dbReference type="ChEBI" id="CHEBI:29105"/>
    </cofactor>
</comment>
<dbReference type="GO" id="GO:0005737">
    <property type="term" value="C:cytoplasm"/>
    <property type="evidence" value="ECO:0007669"/>
    <property type="project" value="TreeGrafter"/>
</dbReference>